<keyword evidence="2" id="KW-0540">Nuclease</keyword>
<dbReference type="STRING" id="315358.SERIO_v1c02680"/>
<keyword evidence="3" id="KW-0269">Exonuclease</keyword>
<dbReference type="SUPFAM" id="SSF56281">
    <property type="entry name" value="Metallo-hydrolase/oxidoreductase"/>
    <property type="match status" value="1"/>
</dbReference>
<keyword evidence="4" id="KW-0694">RNA-binding</keyword>
<keyword evidence="6" id="KW-0378">Hydrolase</keyword>
<dbReference type="InterPro" id="IPR042173">
    <property type="entry name" value="RNase_J_2"/>
</dbReference>
<dbReference type="Gene3D" id="3.60.15.10">
    <property type="entry name" value="Ribonuclease Z/Hydroxyacylglutathione hydrolase-like"/>
    <property type="match status" value="1"/>
</dbReference>
<keyword evidence="1" id="KW-0963">Cytoplasm</keyword>
<dbReference type="GO" id="GO:0003723">
    <property type="term" value="F:RNA binding"/>
    <property type="evidence" value="ECO:0007669"/>
    <property type="project" value="UniProtKB-KW"/>
</dbReference>
<protein>
    <submittedName>
        <fullName evidence="6">Metallo-beta-lactamase superfamily hydrolase</fullName>
    </submittedName>
</protein>
<evidence type="ECO:0000256" key="4">
    <source>
        <dbReference type="ARBA" id="ARBA00022884"/>
    </source>
</evidence>
<dbReference type="PANTHER" id="PTHR43694:SF1">
    <property type="entry name" value="RIBONUCLEASE J"/>
    <property type="match status" value="1"/>
</dbReference>
<accession>A0A0H3XLY8</accession>
<dbReference type="PATRIC" id="fig|743698.3.peg.270"/>
<dbReference type="InterPro" id="IPR036866">
    <property type="entry name" value="RibonucZ/Hydroxyglut_hydro"/>
</dbReference>
<evidence type="ECO:0000313" key="7">
    <source>
        <dbReference type="Proteomes" id="UP000035661"/>
    </source>
</evidence>
<dbReference type="Proteomes" id="UP000035661">
    <property type="component" value="Chromosome"/>
</dbReference>
<name>A0A0H3XLY8_9MOLU</name>
<dbReference type="RefSeq" id="WP_047791121.1">
    <property type="nucleotide sequence ID" value="NZ_CP011856.1"/>
</dbReference>
<dbReference type="InterPro" id="IPR004613">
    <property type="entry name" value="RNase_J"/>
</dbReference>
<evidence type="ECO:0000259" key="5">
    <source>
        <dbReference type="SMART" id="SM00849"/>
    </source>
</evidence>
<dbReference type="NCBIfam" id="TIGR00649">
    <property type="entry name" value="MG423"/>
    <property type="match status" value="1"/>
</dbReference>
<evidence type="ECO:0000256" key="3">
    <source>
        <dbReference type="ARBA" id="ARBA00022839"/>
    </source>
</evidence>
<evidence type="ECO:0000256" key="2">
    <source>
        <dbReference type="ARBA" id="ARBA00022722"/>
    </source>
</evidence>
<dbReference type="CDD" id="cd07714">
    <property type="entry name" value="RNaseJ_MBL-fold"/>
    <property type="match status" value="1"/>
</dbReference>
<dbReference type="Gene3D" id="3.10.20.580">
    <property type="match status" value="1"/>
</dbReference>
<proteinExistence type="predicted"/>
<organism evidence="6 7">
    <name type="scientific">Spiroplasma eriocheiris</name>
    <dbReference type="NCBI Taxonomy" id="315358"/>
    <lineage>
        <taxon>Bacteria</taxon>
        <taxon>Bacillati</taxon>
        <taxon>Mycoplasmatota</taxon>
        <taxon>Mollicutes</taxon>
        <taxon>Entomoplasmatales</taxon>
        <taxon>Spiroplasmataceae</taxon>
        <taxon>Spiroplasma</taxon>
    </lineage>
</organism>
<sequence>MSKISFFALGGLDERGKNLYCVEVDQDIFVFDAGTKNPERGILGIDVVISNFDYLKENRNRIKGIFITKPSDECSEAVTYILKEVAIPVYGSKLTAHILNFHLQRFKVRGKEELFKVVNPRDVIEFGPCKVEVIATTTNMPNSYGYALHTPNGVIIYTGDYMFDAKADPDFAMDMQHLTDIATHNKVLLFLSEASSASRMDYTAPNHKIKSYIERAVKEAQGRLILACFDQDLHKINELFDLVRENNINVGIYGQTLLEALKVINANNQMNLEGINLKTLHDVVDDEKSLIIVTGSGERLYSRLIKIASGNDDILDIKETDTIILATPPNPGSELNHANVLDELARTVAKTIALSDRKIWTMTASYEDIKLMTSILKPQYFIPVKGLYKDFVKAKQAANEAGVPVENIFLCDNGESVNFTNGEFDKVIGKVKTSDLYVDGIGVGDIGAVVLNERKQLATDGVVIIGVSIDAKTKAITSLIDTQMRGVIYIQENNDIFKKMQKVITDIIEKHHKKAIAGEMYDVNEVKNEIRSTVLSFVKLETGKTPIILAIVNEI</sequence>
<dbReference type="EMBL" id="CP011856">
    <property type="protein sequence ID" value="AKM53852.1"/>
    <property type="molecule type" value="Genomic_DNA"/>
</dbReference>
<dbReference type="InterPro" id="IPR055132">
    <property type="entry name" value="RNase_J_b_CASP"/>
</dbReference>
<dbReference type="InterPro" id="IPR001279">
    <property type="entry name" value="Metallo-B-lactamas"/>
</dbReference>
<dbReference type="GO" id="GO:0046872">
    <property type="term" value="F:metal ion binding"/>
    <property type="evidence" value="ECO:0007669"/>
    <property type="project" value="InterPro"/>
</dbReference>
<dbReference type="GO" id="GO:0004527">
    <property type="term" value="F:exonuclease activity"/>
    <property type="evidence" value="ECO:0007669"/>
    <property type="project" value="UniProtKB-KW"/>
</dbReference>
<dbReference type="Pfam" id="PF17770">
    <property type="entry name" value="RNase_J_C"/>
    <property type="match status" value="1"/>
</dbReference>
<dbReference type="Pfam" id="PF22505">
    <property type="entry name" value="RNase_J_b_CASP"/>
    <property type="match status" value="1"/>
</dbReference>
<keyword evidence="7" id="KW-1185">Reference proteome</keyword>
<dbReference type="Gene3D" id="3.40.50.10710">
    <property type="entry name" value="Metallo-hydrolase/oxidoreductase"/>
    <property type="match status" value="1"/>
</dbReference>
<evidence type="ECO:0000256" key="1">
    <source>
        <dbReference type="ARBA" id="ARBA00022490"/>
    </source>
</evidence>
<reference evidence="6 7" key="1">
    <citation type="journal article" date="2015" name="Genome Biol. Evol.">
        <title>Found and Lost: The Fates of Horizontally Acquired Genes in Arthropod-Symbiotic Spiroplasma.</title>
        <authorList>
            <person name="Lo W.S."/>
            <person name="Gasparich G.E."/>
            <person name="Kuo C.H."/>
        </authorList>
    </citation>
    <scope>NUCLEOTIDE SEQUENCE [LARGE SCALE GENOMIC DNA]</scope>
    <source>
        <strain evidence="7">TDA-040725-5</strain>
    </source>
</reference>
<dbReference type="InterPro" id="IPR041636">
    <property type="entry name" value="RNase_J_C"/>
</dbReference>
<dbReference type="PANTHER" id="PTHR43694">
    <property type="entry name" value="RIBONUCLEASE J"/>
    <property type="match status" value="1"/>
</dbReference>
<dbReference type="KEGG" id="seri:SERIO_v1c02680"/>
<evidence type="ECO:0000313" key="6">
    <source>
        <dbReference type="EMBL" id="AKM53852.1"/>
    </source>
</evidence>
<feature type="domain" description="Metallo-beta-lactamase" evidence="5">
    <location>
        <begin position="16"/>
        <end position="207"/>
    </location>
</feature>
<dbReference type="SMART" id="SM00849">
    <property type="entry name" value="Lactamase_B"/>
    <property type="match status" value="1"/>
</dbReference>
<dbReference type="AlphaFoldDB" id="A0A0H3XLY8"/>
<reference evidence="7" key="2">
    <citation type="submission" date="2015-06" db="EMBL/GenBank/DDBJ databases">
        <title>Complete genome sequence of Spiroplasma eriocheiris TDA-040725-5 (DSM 21848).</title>
        <authorList>
            <person name="Lo W.-S."/>
            <person name="Kuo C.-H."/>
        </authorList>
    </citation>
    <scope>NUCLEOTIDE SEQUENCE [LARGE SCALE GENOMIC DNA]</scope>
    <source>
        <strain evidence="7">TDA-040725-5</strain>
    </source>
</reference>
<gene>
    <name evidence="6" type="ORF">SERIO_v1c02680</name>
</gene>